<gene>
    <name evidence="2" type="ordered locus">PSMK_23600</name>
</gene>
<organism evidence="2 3">
    <name type="scientific">Phycisphaera mikurensis (strain NBRC 102666 / KCTC 22515 / FYK2301M01)</name>
    <dbReference type="NCBI Taxonomy" id="1142394"/>
    <lineage>
        <taxon>Bacteria</taxon>
        <taxon>Pseudomonadati</taxon>
        <taxon>Planctomycetota</taxon>
        <taxon>Phycisphaerae</taxon>
        <taxon>Phycisphaerales</taxon>
        <taxon>Phycisphaeraceae</taxon>
        <taxon>Phycisphaera</taxon>
    </lineage>
</organism>
<name>I0IGY1_PHYMF</name>
<evidence type="ECO:0000313" key="2">
    <source>
        <dbReference type="EMBL" id="BAM04519.1"/>
    </source>
</evidence>
<dbReference type="HOGENOM" id="CLU_1325331_0_0_0"/>
<dbReference type="EMBL" id="AP012338">
    <property type="protein sequence ID" value="BAM04519.1"/>
    <property type="molecule type" value="Genomic_DNA"/>
</dbReference>
<sequence>MRSLPAIVLTAALGIPASAAVPVSSFEEASPGTAVGGEGVVVADGEGISDGRQALRLPLSAVPEGHDGKKIGHLVVDNGFLTRNPAGFAADGIALSAVLPAAARSAGRAPSLRVAIFHVGDDDRHVYHVCGVIAGENLDGTVSLRFDEESQAVFEESAVRRGYAQLEFALVNPGGLTDGTITIDDVRLLTPDDADPADPADAPVEPE</sequence>
<dbReference type="Proteomes" id="UP000007881">
    <property type="component" value="Chromosome"/>
</dbReference>
<dbReference type="STRING" id="1142394.PSMK_23600"/>
<keyword evidence="1" id="KW-0732">Signal</keyword>
<evidence type="ECO:0000313" key="3">
    <source>
        <dbReference type="Proteomes" id="UP000007881"/>
    </source>
</evidence>
<dbReference type="AlphaFoldDB" id="I0IGY1"/>
<feature type="signal peptide" evidence="1">
    <location>
        <begin position="1"/>
        <end position="19"/>
    </location>
</feature>
<dbReference type="KEGG" id="phm:PSMK_23600"/>
<reference evidence="2 3" key="1">
    <citation type="submission" date="2012-02" db="EMBL/GenBank/DDBJ databases">
        <title>Complete genome sequence of Phycisphaera mikurensis NBRC 102666.</title>
        <authorList>
            <person name="Ankai A."/>
            <person name="Hosoyama A."/>
            <person name="Terui Y."/>
            <person name="Sekine M."/>
            <person name="Fukai R."/>
            <person name="Kato Y."/>
            <person name="Nakamura S."/>
            <person name="Yamada-Narita S."/>
            <person name="Kawakoshi A."/>
            <person name="Fukunaga Y."/>
            <person name="Yamazaki S."/>
            <person name="Fujita N."/>
        </authorList>
    </citation>
    <scope>NUCLEOTIDE SEQUENCE [LARGE SCALE GENOMIC DNA]</scope>
    <source>
        <strain evidence="3">NBRC 102666 / KCTC 22515 / FYK2301M01</strain>
    </source>
</reference>
<keyword evidence="3" id="KW-1185">Reference proteome</keyword>
<dbReference type="RefSeq" id="WP_014437732.1">
    <property type="nucleotide sequence ID" value="NC_017080.1"/>
</dbReference>
<evidence type="ECO:0000256" key="1">
    <source>
        <dbReference type="SAM" id="SignalP"/>
    </source>
</evidence>
<proteinExistence type="predicted"/>
<feature type="chain" id="PRO_5003629220" evidence="1">
    <location>
        <begin position="20"/>
        <end position="207"/>
    </location>
</feature>
<protein>
    <submittedName>
        <fullName evidence="2">Uncharacterized protein</fullName>
    </submittedName>
</protein>
<accession>I0IGY1</accession>